<dbReference type="Gene3D" id="3.10.20.440">
    <property type="entry name" value="2Fe-2S iron-sulphur cluster binding domain, sarcosine oxidase, alpha subunit, N-terminal domain"/>
    <property type="match status" value="1"/>
</dbReference>
<evidence type="ECO:0008006" key="4">
    <source>
        <dbReference type="Google" id="ProtNLM"/>
    </source>
</evidence>
<reference evidence="2 3" key="1">
    <citation type="submission" date="2015-05" db="EMBL/GenBank/DDBJ databases">
        <title>Draft genome sequence of Microvirga vignae strain BR3299, a novel nitrogen fixing bacteria isolated from Brazil semi-aired region.</title>
        <authorList>
            <person name="Zilli J.E."/>
            <person name="Passos S.R."/>
            <person name="Leite J."/>
            <person name="Baldani J.I."/>
            <person name="Xavier G.R."/>
            <person name="Rumjaneck N.G."/>
            <person name="Simoes-Araujo J.L."/>
        </authorList>
    </citation>
    <scope>NUCLEOTIDE SEQUENCE [LARGE SCALE GENOMIC DNA]</scope>
    <source>
        <strain evidence="2 3">BR3299</strain>
    </source>
</reference>
<dbReference type="Pfam" id="PF13510">
    <property type="entry name" value="Fer2_4"/>
    <property type="match status" value="1"/>
</dbReference>
<dbReference type="Proteomes" id="UP000035489">
    <property type="component" value="Unassembled WGS sequence"/>
</dbReference>
<dbReference type="GO" id="GO:0016491">
    <property type="term" value="F:oxidoreductase activity"/>
    <property type="evidence" value="ECO:0007669"/>
    <property type="project" value="UniProtKB-KW"/>
</dbReference>
<evidence type="ECO:0000256" key="1">
    <source>
        <dbReference type="ARBA" id="ARBA00023002"/>
    </source>
</evidence>
<protein>
    <recommendedName>
        <fullName evidence="4">Ferredoxin</fullName>
    </recommendedName>
</protein>
<dbReference type="InterPro" id="IPR042204">
    <property type="entry name" value="2Fe-2S-bd_N"/>
</dbReference>
<dbReference type="OrthoDB" id="573392at2"/>
<accession>A0A0H1RK77</accession>
<evidence type="ECO:0000313" key="2">
    <source>
        <dbReference type="EMBL" id="KLK93012.1"/>
    </source>
</evidence>
<proteinExistence type="predicted"/>
<dbReference type="AlphaFoldDB" id="A0A0H1RK77"/>
<keyword evidence="1" id="KW-0560">Oxidoreductase</keyword>
<evidence type="ECO:0000313" key="3">
    <source>
        <dbReference type="Proteomes" id="UP000035489"/>
    </source>
</evidence>
<organism evidence="2 3">
    <name type="scientific">Microvirga vignae</name>
    <dbReference type="NCBI Taxonomy" id="1225564"/>
    <lineage>
        <taxon>Bacteria</taxon>
        <taxon>Pseudomonadati</taxon>
        <taxon>Pseudomonadota</taxon>
        <taxon>Alphaproteobacteria</taxon>
        <taxon>Hyphomicrobiales</taxon>
        <taxon>Methylobacteriaceae</taxon>
        <taxon>Microvirga</taxon>
    </lineage>
</organism>
<dbReference type="SUPFAM" id="SSF54292">
    <property type="entry name" value="2Fe-2S ferredoxin-like"/>
    <property type="match status" value="1"/>
</dbReference>
<dbReference type="STRING" id="1225564.AA309_10540"/>
<gene>
    <name evidence="2" type="ORF">AA309_10540</name>
</gene>
<sequence>MALLKRLARQKLPPIAFTLNGQACSGRAGDTVLTALLTQVDCLRLSDFSHEPRAGFCQMGACQDCWILTAEGKRIRACNTVLEPGMNLRTIAEPRS</sequence>
<comment type="caution">
    <text evidence="2">The sequence shown here is derived from an EMBL/GenBank/DDBJ whole genome shotgun (WGS) entry which is preliminary data.</text>
</comment>
<keyword evidence="3" id="KW-1185">Reference proteome</keyword>
<dbReference type="RefSeq" id="WP_047188984.1">
    <property type="nucleotide sequence ID" value="NZ_LCYG01000023.1"/>
</dbReference>
<name>A0A0H1RK77_9HYPH</name>
<dbReference type="PATRIC" id="fig|1225564.3.peg.2765"/>
<dbReference type="InterPro" id="IPR036010">
    <property type="entry name" value="2Fe-2S_ferredoxin-like_sf"/>
</dbReference>
<dbReference type="GO" id="GO:0051536">
    <property type="term" value="F:iron-sulfur cluster binding"/>
    <property type="evidence" value="ECO:0007669"/>
    <property type="project" value="InterPro"/>
</dbReference>
<dbReference type="EMBL" id="LCYG01000023">
    <property type="protein sequence ID" value="KLK93012.1"/>
    <property type="molecule type" value="Genomic_DNA"/>
</dbReference>